<dbReference type="GO" id="GO:0016651">
    <property type="term" value="F:oxidoreductase activity, acting on NAD(P)H"/>
    <property type="evidence" value="ECO:0007669"/>
    <property type="project" value="InterPro"/>
</dbReference>
<gene>
    <name evidence="3" type="ORF">EHS11_01755</name>
</gene>
<dbReference type="PANTHER" id="PTHR43485">
    <property type="entry name" value="HYDROGENASE-4 COMPONENT G"/>
    <property type="match status" value="1"/>
</dbReference>
<dbReference type="Pfam" id="PF00346">
    <property type="entry name" value="Complex1_49kDa"/>
    <property type="match status" value="1"/>
</dbReference>
<protein>
    <submittedName>
        <fullName evidence="3">Hydrogenase-4 subunit E</fullName>
    </submittedName>
</protein>
<dbReference type="SUPFAM" id="SSF56762">
    <property type="entry name" value="HydB/Nqo4-like"/>
    <property type="match status" value="1"/>
</dbReference>
<dbReference type="EMBL" id="RQHV01000005">
    <property type="protein sequence ID" value="TGN14388.1"/>
    <property type="molecule type" value="Genomic_DNA"/>
</dbReference>
<name>A0A4V3JXS0_9LEPT</name>
<evidence type="ECO:0000313" key="3">
    <source>
        <dbReference type="EMBL" id="TGN14388.1"/>
    </source>
</evidence>
<dbReference type="InterPro" id="IPR029014">
    <property type="entry name" value="NiFe-Hase_large"/>
</dbReference>
<dbReference type="OrthoDB" id="9801496at2"/>
<dbReference type="PANTHER" id="PTHR43485:SF1">
    <property type="entry name" value="FORMATE HYDROGENLYASE SUBUNIT 5-RELATED"/>
    <property type="match status" value="1"/>
</dbReference>
<evidence type="ECO:0000259" key="2">
    <source>
        <dbReference type="Pfam" id="PF00346"/>
    </source>
</evidence>
<keyword evidence="1" id="KW-0560">Oxidoreductase</keyword>
<organism evidence="3 4">
    <name type="scientific">Leptospira ilyithenensis</name>
    <dbReference type="NCBI Taxonomy" id="2484901"/>
    <lineage>
        <taxon>Bacteria</taxon>
        <taxon>Pseudomonadati</taxon>
        <taxon>Spirochaetota</taxon>
        <taxon>Spirochaetia</taxon>
        <taxon>Leptospirales</taxon>
        <taxon>Leptospiraceae</taxon>
        <taxon>Leptospira</taxon>
    </lineage>
</organism>
<sequence length="474" mass="53268">MRKPTGVFYSNNRQKFYHFLSENNVVTMEAVPDKKSAIDFLMDDSYPIWVLRHSLGKDMGAEDYSSLSEEEYLTDKRSKVLGLHQKSGTLRDPFFHGLKVPCASNSYSHAVGPIHAGIIEPGHFRFVVEGETIRHLTIRLGFQHRGIQERIKGLPHSKVMHFSETISGDSSVAYATAFSRIYEDAMSIQPSKDVEIFRSLLIETERIAIHIGDLGGLSEDIGYYPLFGVCATDRGAGLGLMENWTGNRFGKAAVRPGGVVVNSKLTAKDAKAAFYNLKKIFKKNVEPQVLRALNVSTIKERLQGCGKITPEDVNKQGFVGQVARMAGVLQDQRLTDIGYPDWKPLAPAEDQYHFSGDAWARFYLRYKEIEQSLLWMETQVEKLNWDQVWSSSPVELTKSAVLKPGLYFQTVEAWRGPVLVALDLNAEGHVTDSYIRDPSVLNWHALELAVRGELIGDFPLNNKSFNLSYVGFDL</sequence>
<dbReference type="GO" id="GO:0048038">
    <property type="term" value="F:quinone binding"/>
    <property type="evidence" value="ECO:0007669"/>
    <property type="project" value="InterPro"/>
</dbReference>
<evidence type="ECO:0000313" key="4">
    <source>
        <dbReference type="Proteomes" id="UP000298264"/>
    </source>
</evidence>
<feature type="domain" description="NADH-quinone oxidoreductase subunit D" evidence="2">
    <location>
        <begin position="220"/>
        <end position="390"/>
    </location>
</feature>
<evidence type="ECO:0000256" key="1">
    <source>
        <dbReference type="ARBA" id="ARBA00023002"/>
    </source>
</evidence>
<dbReference type="Gene3D" id="1.10.645.10">
    <property type="entry name" value="Cytochrome-c3 Hydrogenase, chain B"/>
    <property type="match status" value="1"/>
</dbReference>
<dbReference type="GO" id="GO:0051287">
    <property type="term" value="F:NAD binding"/>
    <property type="evidence" value="ECO:0007669"/>
    <property type="project" value="InterPro"/>
</dbReference>
<dbReference type="Proteomes" id="UP000298264">
    <property type="component" value="Unassembled WGS sequence"/>
</dbReference>
<dbReference type="InterPro" id="IPR052197">
    <property type="entry name" value="ComplexI_49kDa-like"/>
</dbReference>
<dbReference type="AlphaFoldDB" id="A0A4V3JXS0"/>
<comment type="caution">
    <text evidence="3">The sequence shown here is derived from an EMBL/GenBank/DDBJ whole genome shotgun (WGS) entry which is preliminary data.</text>
</comment>
<reference evidence="3" key="1">
    <citation type="journal article" date="2019" name="PLoS Negl. Trop. Dis.">
        <title>Revisiting the worldwide diversity of Leptospira species in the environment.</title>
        <authorList>
            <person name="Vincent A.T."/>
            <person name="Schiettekatte O."/>
            <person name="Bourhy P."/>
            <person name="Veyrier F.J."/>
            <person name="Picardeau M."/>
        </authorList>
    </citation>
    <scope>NUCLEOTIDE SEQUENCE [LARGE SCALE GENOMIC DNA]</scope>
    <source>
        <strain evidence="3">201400974</strain>
    </source>
</reference>
<dbReference type="RefSeq" id="WP_135762705.1">
    <property type="nucleotide sequence ID" value="NZ_RQHV01000005.1"/>
</dbReference>
<keyword evidence="4" id="KW-1185">Reference proteome</keyword>
<accession>A0A4V3JXS0</accession>
<dbReference type="InterPro" id="IPR001135">
    <property type="entry name" value="NADH_Q_OxRdtase_suD"/>
</dbReference>
<proteinExistence type="predicted"/>